<dbReference type="Gene3D" id="2.30.22.10">
    <property type="entry name" value="Head domain of nucleotide exchange factor GrpE"/>
    <property type="match status" value="1"/>
</dbReference>
<accession>A0A7V4E201</accession>
<dbReference type="Gene3D" id="3.90.20.20">
    <property type="match status" value="1"/>
</dbReference>
<evidence type="ECO:0000313" key="6">
    <source>
        <dbReference type="EMBL" id="HGK53686.1"/>
    </source>
</evidence>
<dbReference type="InterPro" id="IPR000740">
    <property type="entry name" value="GrpE"/>
</dbReference>
<reference evidence="6" key="1">
    <citation type="journal article" date="2020" name="mSystems">
        <title>Genome- and Community-Level Interaction Insights into Carbon Utilization and Element Cycling Functions of Hydrothermarchaeota in Hydrothermal Sediment.</title>
        <authorList>
            <person name="Zhou Z."/>
            <person name="Liu Y."/>
            <person name="Xu W."/>
            <person name="Pan J."/>
            <person name="Luo Z.H."/>
            <person name="Li M."/>
        </authorList>
    </citation>
    <scope>NUCLEOTIDE SEQUENCE [LARGE SCALE GENOMIC DNA]</scope>
    <source>
        <strain evidence="6">SpSt-695</strain>
    </source>
</reference>
<evidence type="ECO:0000256" key="2">
    <source>
        <dbReference type="ARBA" id="ARBA00023186"/>
    </source>
</evidence>
<dbReference type="SUPFAM" id="SSF51064">
    <property type="entry name" value="Head domain of nucleotide exchange factor GrpE"/>
    <property type="match status" value="1"/>
</dbReference>
<keyword evidence="3" id="KW-0963">Cytoplasm</keyword>
<evidence type="ECO:0000256" key="1">
    <source>
        <dbReference type="ARBA" id="ARBA00009054"/>
    </source>
</evidence>
<dbReference type="PANTHER" id="PTHR21237:SF23">
    <property type="entry name" value="GRPE PROTEIN HOMOLOG, MITOCHONDRIAL"/>
    <property type="match status" value="1"/>
</dbReference>
<sequence>MNLNDLRKEFLKIIEESKDYKELYLRTLADFKNYKKRQLEEMERIKDLTKGEIILKIIPVIDNFERAMCVEMNDNNFESIKKGIEMIYKQFLNILEKEGVKQFSSIGEKFDPSKHEAIGIAYDDSKEEDTILDEVEKGYYYKDSLLRPAKVIVSKKMKKEGGDENG</sequence>
<dbReference type="PANTHER" id="PTHR21237">
    <property type="entry name" value="GRPE PROTEIN"/>
    <property type="match status" value="1"/>
</dbReference>
<dbReference type="GO" id="GO:0051087">
    <property type="term" value="F:protein-folding chaperone binding"/>
    <property type="evidence" value="ECO:0007669"/>
    <property type="project" value="InterPro"/>
</dbReference>
<dbReference type="EMBL" id="DTDP01000068">
    <property type="protein sequence ID" value="HGK53686.1"/>
    <property type="molecule type" value="Genomic_DNA"/>
</dbReference>
<dbReference type="GO" id="GO:0042803">
    <property type="term" value="F:protein homodimerization activity"/>
    <property type="evidence" value="ECO:0007669"/>
    <property type="project" value="InterPro"/>
</dbReference>
<comment type="subunit">
    <text evidence="3">Homodimer.</text>
</comment>
<dbReference type="InterPro" id="IPR009012">
    <property type="entry name" value="GrpE_head"/>
</dbReference>
<keyword evidence="3 4" id="KW-0346">Stress response</keyword>
<comment type="similarity">
    <text evidence="1 3 5">Belongs to the GrpE family.</text>
</comment>
<evidence type="ECO:0000256" key="4">
    <source>
        <dbReference type="RuleBase" id="RU000639"/>
    </source>
</evidence>
<dbReference type="NCBIfam" id="NF010738">
    <property type="entry name" value="PRK14140.1"/>
    <property type="match status" value="1"/>
</dbReference>
<evidence type="ECO:0000256" key="3">
    <source>
        <dbReference type="HAMAP-Rule" id="MF_01151"/>
    </source>
</evidence>
<evidence type="ECO:0000256" key="5">
    <source>
        <dbReference type="RuleBase" id="RU004478"/>
    </source>
</evidence>
<dbReference type="GO" id="GO:0000774">
    <property type="term" value="F:adenyl-nucleotide exchange factor activity"/>
    <property type="evidence" value="ECO:0007669"/>
    <property type="project" value="InterPro"/>
</dbReference>
<dbReference type="PROSITE" id="PS01071">
    <property type="entry name" value="GRPE"/>
    <property type="match status" value="1"/>
</dbReference>
<protein>
    <recommendedName>
        <fullName evidence="3 4">Protein GrpE</fullName>
    </recommendedName>
    <alternativeName>
        <fullName evidence="3">HSP-70 cofactor</fullName>
    </alternativeName>
</protein>
<name>A0A7V4E201_UNCW3</name>
<dbReference type="HAMAP" id="MF_01151">
    <property type="entry name" value="GrpE"/>
    <property type="match status" value="1"/>
</dbReference>
<organism evidence="6">
    <name type="scientific">candidate division WOR-3 bacterium</name>
    <dbReference type="NCBI Taxonomy" id="2052148"/>
    <lineage>
        <taxon>Bacteria</taxon>
        <taxon>Bacteria division WOR-3</taxon>
    </lineage>
</organism>
<dbReference type="GO" id="GO:0005737">
    <property type="term" value="C:cytoplasm"/>
    <property type="evidence" value="ECO:0007669"/>
    <property type="project" value="UniProtKB-SubCell"/>
</dbReference>
<proteinExistence type="inferred from homology"/>
<dbReference type="GO" id="GO:0051082">
    <property type="term" value="F:unfolded protein binding"/>
    <property type="evidence" value="ECO:0007669"/>
    <property type="project" value="TreeGrafter"/>
</dbReference>
<dbReference type="CDD" id="cd00446">
    <property type="entry name" value="GrpE"/>
    <property type="match status" value="1"/>
</dbReference>
<dbReference type="PRINTS" id="PR00773">
    <property type="entry name" value="GRPEPROTEIN"/>
</dbReference>
<dbReference type="GO" id="GO:0006457">
    <property type="term" value="P:protein folding"/>
    <property type="evidence" value="ECO:0007669"/>
    <property type="project" value="InterPro"/>
</dbReference>
<comment type="subcellular location">
    <subcellularLocation>
        <location evidence="3">Cytoplasm</location>
    </subcellularLocation>
</comment>
<dbReference type="Pfam" id="PF01025">
    <property type="entry name" value="GrpE"/>
    <property type="match status" value="1"/>
</dbReference>
<dbReference type="SUPFAM" id="SSF58014">
    <property type="entry name" value="Coiled-coil domain of nucleotide exchange factor GrpE"/>
    <property type="match status" value="1"/>
</dbReference>
<comment type="function">
    <text evidence="3 4">Participates actively in the response to hyperosmotic and heat shock by preventing the aggregation of stress-denatured proteins, in association with DnaK and GrpE. It is the nucleotide exchange factor for DnaK and may function as a thermosensor. Unfolded proteins bind initially to DnaJ; upon interaction with the DnaJ-bound protein, DnaK hydrolyzes its bound ATP, resulting in the formation of a stable complex. GrpE releases ADP from DnaK; ATP binding to DnaK triggers the release of the substrate protein, thus completing the reaction cycle. Several rounds of ATP-dependent interactions between DnaJ, DnaK and GrpE are required for fully efficient folding.</text>
</comment>
<keyword evidence="2 3" id="KW-0143">Chaperone</keyword>
<gene>
    <name evidence="3 6" type="primary">grpE</name>
    <name evidence="6" type="ORF">ENU72_01520</name>
</gene>
<comment type="caution">
    <text evidence="6">The sequence shown here is derived from an EMBL/GenBank/DDBJ whole genome shotgun (WGS) entry which is preliminary data.</text>
</comment>
<dbReference type="InterPro" id="IPR013805">
    <property type="entry name" value="GrpE_CC"/>
</dbReference>
<dbReference type="AlphaFoldDB" id="A0A7V4E201"/>